<sequence>MLYLKGLKKSHKISRLLQIAIALALLAGLVQLWQSSLLQGQQLLKSQTEKMARLLVQQTAYGAAPALLLQNDEQLQWLAMALVEDPKVMSAAIYGEQGTRLSFAQRVSDDMLEPDSDELKALLAPYPPYVEPVVQDNKNLGYVEVRLDPKLFLAEIEQAHQLNMDQQQIMLLVAGLIGMLLSRAMSYKRAHFDRRKYRAKRIKAATKAAEKAAAKAAAAEASAAVSDATVSDADSSCDQGSAAQEACAKTETCAKKDVKNAKDAKDAESADDAEKSAAKQADETTK</sequence>
<evidence type="ECO:0000256" key="5">
    <source>
        <dbReference type="ARBA" id="ARBA00022989"/>
    </source>
</evidence>
<accession>A0ABS5V0Q5</accession>
<feature type="region of interest" description="Disordered" evidence="7">
    <location>
        <begin position="257"/>
        <end position="286"/>
    </location>
</feature>
<evidence type="ECO:0000256" key="1">
    <source>
        <dbReference type="ARBA" id="ARBA00004236"/>
    </source>
</evidence>
<reference evidence="9 10" key="1">
    <citation type="submission" date="2021-05" db="EMBL/GenBank/DDBJ databases">
        <title>Shewanella sp. JM162201.</title>
        <authorList>
            <person name="Xu S."/>
            <person name="Li A."/>
        </authorList>
    </citation>
    <scope>NUCLEOTIDE SEQUENCE [LARGE SCALE GENOMIC DNA]</scope>
    <source>
        <strain evidence="9 10">JM162201</strain>
    </source>
</reference>
<dbReference type="Pfam" id="PF10144">
    <property type="entry name" value="SMP_2"/>
    <property type="match status" value="1"/>
</dbReference>
<evidence type="ECO:0000313" key="9">
    <source>
        <dbReference type="EMBL" id="MBT1443465.1"/>
    </source>
</evidence>
<proteinExistence type="inferred from homology"/>
<evidence type="ECO:0000313" key="10">
    <source>
        <dbReference type="Proteomes" id="UP001195903"/>
    </source>
</evidence>
<gene>
    <name evidence="9" type="ORF">KJI95_02860</name>
</gene>
<dbReference type="Proteomes" id="UP001195903">
    <property type="component" value="Unassembled WGS sequence"/>
</dbReference>
<keyword evidence="3" id="KW-1003">Cell membrane</keyword>
<keyword evidence="5 8" id="KW-1133">Transmembrane helix</keyword>
<name>A0ABS5V0Q5_9GAMM</name>
<comment type="subcellular location">
    <subcellularLocation>
        <location evidence="1">Cell membrane</location>
    </subcellularLocation>
</comment>
<feature type="transmembrane region" description="Helical" evidence="8">
    <location>
        <begin position="169"/>
        <end position="186"/>
    </location>
</feature>
<evidence type="ECO:0000256" key="3">
    <source>
        <dbReference type="ARBA" id="ARBA00022475"/>
    </source>
</evidence>
<evidence type="ECO:0000256" key="4">
    <source>
        <dbReference type="ARBA" id="ARBA00022692"/>
    </source>
</evidence>
<dbReference type="RefSeq" id="WP_214505650.1">
    <property type="nucleotide sequence ID" value="NZ_JAHEPS010000001.1"/>
</dbReference>
<evidence type="ECO:0000256" key="2">
    <source>
        <dbReference type="ARBA" id="ARBA00005362"/>
    </source>
</evidence>
<protein>
    <recommendedName>
        <fullName evidence="11">Virulence factor, hemolysin regulator</fullName>
    </recommendedName>
</protein>
<keyword evidence="4 8" id="KW-0812">Transmembrane</keyword>
<keyword evidence="6 8" id="KW-0472">Membrane</keyword>
<dbReference type="EMBL" id="JAHEPS010000001">
    <property type="protein sequence ID" value="MBT1443465.1"/>
    <property type="molecule type" value="Genomic_DNA"/>
</dbReference>
<dbReference type="InterPro" id="IPR019305">
    <property type="entry name" value="Uncharacterised_Smp"/>
</dbReference>
<comment type="similarity">
    <text evidence="2">Belongs to the Smp family.</text>
</comment>
<evidence type="ECO:0000256" key="6">
    <source>
        <dbReference type="ARBA" id="ARBA00023136"/>
    </source>
</evidence>
<comment type="caution">
    <text evidence="9">The sequence shown here is derived from an EMBL/GenBank/DDBJ whole genome shotgun (WGS) entry which is preliminary data.</text>
</comment>
<evidence type="ECO:0008006" key="11">
    <source>
        <dbReference type="Google" id="ProtNLM"/>
    </source>
</evidence>
<keyword evidence="10" id="KW-1185">Reference proteome</keyword>
<organism evidence="9 10">
    <name type="scientific">Shewanella jiangmenensis</name>
    <dbReference type="NCBI Taxonomy" id="2837387"/>
    <lineage>
        <taxon>Bacteria</taxon>
        <taxon>Pseudomonadati</taxon>
        <taxon>Pseudomonadota</taxon>
        <taxon>Gammaproteobacteria</taxon>
        <taxon>Alteromonadales</taxon>
        <taxon>Shewanellaceae</taxon>
        <taxon>Shewanella</taxon>
    </lineage>
</organism>
<evidence type="ECO:0000256" key="8">
    <source>
        <dbReference type="SAM" id="Phobius"/>
    </source>
</evidence>
<evidence type="ECO:0000256" key="7">
    <source>
        <dbReference type="SAM" id="MobiDB-lite"/>
    </source>
</evidence>